<proteinExistence type="predicted"/>
<accession>A0AA39IVW0</accession>
<organism evidence="2 3">
    <name type="scientific">Armillaria borealis</name>
    <dbReference type="NCBI Taxonomy" id="47425"/>
    <lineage>
        <taxon>Eukaryota</taxon>
        <taxon>Fungi</taxon>
        <taxon>Dikarya</taxon>
        <taxon>Basidiomycota</taxon>
        <taxon>Agaricomycotina</taxon>
        <taxon>Agaricomycetes</taxon>
        <taxon>Agaricomycetidae</taxon>
        <taxon>Agaricales</taxon>
        <taxon>Marasmiineae</taxon>
        <taxon>Physalacriaceae</taxon>
        <taxon>Armillaria</taxon>
    </lineage>
</organism>
<evidence type="ECO:0000256" key="1">
    <source>
        <dbReference type="SAM" id="SignalP"/>
    </source>
</evidence>
<sequence>MPIANNLGLMLHLFSMPSLHFLWDHHSTPGFDVPMSLKPKTERVHCRVNGAFSRFFFQRAAQASITVQDGSFSHPLGTRIEEYAYDDAKYHIMKALFSATFYLSNRIKMLFLHALYFASHVNTIHVETTMFLSRVAKSKIKLPAAPSDGSSLRFLPSVDDNEDEEKTYLDLRPGSLIVLCKFGRWILMHRRTVGLLALAFRVSDIGPLASLATLGYSPSQYPGYAKWGRMTYTNDPRAVS</sequence>
<protein>
    <submittedName>
        <fullName evidence="2">Uncharacterized protein</fullName>
    </submittedName>
</protein>
<feature type="signal peptide" evidence="1">
    <location>
        <begin position="1"/>
        <end position="20"/>
    </location>
</feature>
<name>A0AA39IVW0_9AGAR</name>
<evidence type="ECO:0000313" key="2">
    <source>
        <dbReference type="EMBL" id="KAK0430527.1"/>
    </source>
</evidence>
<dbReference type="EMBL" id="JAUEPT010000146">
    <property type="protein sequence ID" value="KAK0430527.1"/>
    <property type="molecule type" value="Genomic_DNA"/>
</dbReference>
<reference evidence="2" key="1">
    <citation type="submission" date="2023-06" db="EMBL/GenBank/DDBJ databases">
        <authorList>
            <consortium name="Lawrence Berkeley National Laboratory"/>
            <person name="Ahrendt S."/>
            <person name="Sahu N."/>
            <person name="Indic B."/>
            <person name="Wong-Bajracharya J."/>
            <person name="Merenyi Z."/>
            <person name="Ke H.-M."/>
            <person name="Monk M."/>
            <person name="Kocsube S."/>
            <person name="Drula E."/>
            <person name="Lipzen A."/>
            <person name="Balint B."/>
            <person name="Henrissat B."/>
            <person name="Andreopoulos B."/>
            <person name="Martin F.M."/>
            <person name="Harder C.B."/>
            <person name="Rigling D."/>
            <person name="Ford K.L."/>
            <person name="Foster G.D."/>
            <person name="Pangilinan J."/>
            <person name="Papanicolaou A."/>
            <person name="Barry K."/>
            <person name="LaButti K."/>
            <person name="Viragh M."/>
            <person name="Koriabine M."/>
            <person name="Yan M."/>
            <person name="Riley R."/>
            <person name="Champramary S."/>
            <person name="Plett K.L."/>
            <person name="Tsai I.J."/>
            <person name="Slot J."/>
            <person name="Sipos G."/>
            <person name="Plett J."/>
            <person name="Nagy L.G."/>
            <person name="Grigoriev I.V."/>
        </authorList>
    </citation>
    <scope>NUCLEOTIDE SEQUENCE</scope>
    <source>
        <strain evidence="2">FPL87.14</strain>
    </source>
</reference>
<comment type="caution">
    <text evidence="2">The sequence shown here is derived from an EMBL/GenBank/DDBJ whole genome shotgun (WGS) entry which is preliminary data.</text>
</comment>
<gene>
    <name evidence="2" type="ORF">EV421DRAFT_2025080</name>
</gene>
<keyword evidence="1" id="KW-0732">Signal</keyword>
<evidence type="ECO:0000313" key="3">
    <source>
        <dbReference type="Proteomes" id="UP001175226"/>
    </source>
</evidence>
<dbReference type="AlphaFoldDB" id="A0AA39IVW0"/>
<feature type="chain" id="PRO_5041305336" evidence="1">
    <location>
        <begin position="21"/>
        <end position="240"/>
    </location>
</feature>
<keyword evidence="3" id="KW-1185">Reference proteome</keyword>
<dbReference type="Proteomes" id="UP001175226">
    <property type="component" value="Unassembled WGS sequence"/>
</dbReference>